<dbReference type="GeneID" id="36596549"/>
<proteinExistence type="predicted"/>
<dbReference type="InParanoid" id="A0A2J6TF44"/>
<evidence type="ECO:0000256" key="1">
    <source>
        <dbReference type="SAM" id="MobiDB-lite"/>
    </source>
</evidence>
<dbReference type="Pfam" id="PF02037">
    <property type="entry name" value="SAP"/>
    <property type="match status" value="1"/>
</dbReference>
<name>A0A2J6TF44_9HELO</name>
<dbReference type="InterPro" id="IPR036361">
    <property type="entry name" value="SAP_dom_sf"/>
</dbReference>
<dbReference type="RefSeq" id="XP_024738551.1">
    <property type="nucleotide sequence ID" value="XM_024888473.1"/>
</dbReference>
<dbReference type="STRING" id="1095630.A0A2J6TF44"/>
<dbReference type="InterPro" id="IPR024636">
    <property type="entry name" value="SET_assoc"/>
</dbReference>
<dbReference type="Pfam" id="PF11767">
    <property type="entry name" value="SET_assoc"/>
    <property type="match status" value="1"/>
</dbReference>
<dbReference type="AlphaFoldDB" id="A0A2J6TF44"/>
<accession>A0A2J6TF44</accession>
<dbReference type="EMBL" id="KZ613786">
    <property type="protein sequence ID" value="PMD61647.1"/>
    <property type="molecule type" value="Genomic_DNA"/>
</dbReference>
<feature type="compositionally biased region" description="Basic and acidic residues" evidence="1">
    <location>
        <begin position="82"/>
        <end position="96"/>
    </location>
</feature>
<sequence>MDTQWSDLTVSALKKKCAERGLPKSGVKVDLLNRLREHDEKFRRSTAPEPPGRHYDHYHPQYDHGERSSQDVPHMASTMGHPSEETVRRDQGRSTGDRAITASPTEGELEQILRDNYLTFENDPKGQVRKSTTLAEYSLNFEEAKKKRDATITKAETKFKNDMRKLEKDKQEKLDQLHREITPKLEKRRNWGHAFRQLEMLRAARGVGPPSPHDFATQNKGFTATSPPLPSRPHPDSDQMSIASSPTAARPPLSFTLKRKASDTTLPSSSTGAPSLRLHDSEDPFIDGPRGPRADMMIESEPIRGQLADSAFIFIPLSNNPFRYGNLHHMKTMIENAYFSPKYIRADQTGYFIIFESSTQGDNHAALCFERFQGKEFRGISMKMELNRRRR</sequence>
<feature type="compositionally biased region" description="Polar residues" evidence="1">
    <location>
        <begin position="263"/>
        <end position="273"/>
    </location>
</feature>
<protein>
    <recommendedName>
        <fullName evidence="2">SAP domain-containing protein</fullName>
    </recommendedName>
</protein>
<dbReference type="Proteomes" id="UP000235371">
    <property type="component" value="Unassembled WGS sequence"/>
</dbReference>
<dbReference type="InterPro" id="IPR003034">
    <property type="entry name" value="SAP_dom"/>
</dbReference>
<keyword evidence="4" id="KW-1185">Reference proteome</keyword>
<dbReference type="OrthoDB" id="197676at2759"/>
<evidence type="ECO:0000259" key="2">
    <source>
        <dbReference type="PROSITE" id="PS50800"/>
    </source>
</evidence>
<feature type="compositionally biased region" description="Polar residues" evidence="1">
    <location>
        <begin position="216"/>
        <end position="226"/>
    </location>
</feature>
<reference evidence="3 4" key="1">
    <citation type="submission" date="2016-04" db="EMBL/GenBank/DDBJ databases">
        <title>A degradative enzymes factory behind the ericoid mycorrhizal symbiosis.</title>
        <authorList>
            <consortium name="DOE Joint Genome Institute"/>
            <person name="Martino E."/>
            <person name="Morin E."/>
            <person name="Grelet G."/>
            <person name="Kuo A."/>
            <person name="Kohler A."/>
            <person name="Daghino S."/>
            <person name="Barry K."/>
            <person name="Choi C."/>
            <person name="Cichocki N."/>
            <person name="Clum A."/>
            <person name="Copeland A."/>
            <person name="Hainaut M."/>
            <person name="Haridas S."/>
            <person name="Labutti K."/>
            <person name="Lindquist E."/>
            <person name="Lipzen A."/>
            <person name="Khouja H.-R."/>
            <person name="Murat C."/>
            <person name="Ohm R."/>
            <person name="Olson A."/>
            <person name="Spatafora J."/>
            <person name="Veneault-Fourrey C."/>
            <person name="Henrissat B."/>
            <person name="Grigoriev I."/>
            <person name="Martin F."/>
            <person name="Perotto S."/>
        </authorList>
    </citation>
    <scope>NUCLEOTIDE SEQUENCE [LARGE SCALE GENOMIC DNA]</scope>
    <source>
        <strain evidence="3 4">E</strain>
    </source>
</reference>
<feature type="region of interest" description="Disordered" evidence="1">
    <location>
        <begin position="35"/>
        <end position="106"/>
    </location>
</feature>
<feature type="compositionally biased region" description="Polar residues" evidence="1">
    <location>
        <begin position="238"/>
        <end position="247"/>
    </location>
</feature>
<evidence type="ECO:0000313" key="4">
    <source>
        <dbReference type="Proteomes" id="UP000235371"/>
    </source>
</evidence>
<organism evidence="3 4">
    <name type="scientific">Hyaloscypha bicolor E</name>
    <dbReference type="NCBI Taxonomy" id="1095630"/>
    <lineage>
        <taxon>Eukaryota</taxon>
        <taxon>Fungi</taxon>
        <taxon>Dikarya</taxon>
        <taxon>Ascomycota</taxon>
        <taxon>Pezizomycotina</taxon>
        <taxon>Leotiomycetes</taxon>
        <taxon>Helotiales</taxon>
        <taxon>Hyaloscyphaceae</taxon>
        <taxon>Hyaloscypha</taxon>
        <taxon>Hyaloscypha bicolor</taxon>
    </lineage>
</organism>
<dbReference type="Gene3D" id="1.10.720.30">
    <property type="entry name" value="SAP domain"/>
    <property type="match status" value="1"/>
</dbReference>
<evidence type="ECO:0000313" key="3">
    <source>
        <dbReference type="EMBL" id="PMD61647.1"/>
    </source>
</evidence>
<dbReference type="SUPFAM" id="SSF68906">
    <property type="entry name" value="SAP domain"/>
    <property type="match status" value="1"/>
</dbReference>
<feature type="region of interest" description="Disordered" evidence="1">
    <location>
        <begin position="205"/>
        <end position="291"/>
    </location>
</feature>
<feature type="compositionally biased region" description="Basic and acidic residues" evidence="1">
    <location>
        <begin position="51"/>
        <end position="69"/>
    </location>
</feature>
<dbReference type="SMART" id="SM00513">
    <property type="entry name" value="SAP"/>
    <property type="match status" value="1"/>
</dbReference>
<dbReference type="PROSITE" id="PS50800">
    <property type="entry name" value="SAP"/>
    <property type="match status" value="1"/>
</dbReference>
<feature type="domain" description="SAP" evidence="2">
    <location>
        <begin position="5"/>
        <end position="39"/>
    </location>
</feature>
<gene>
    <name evidence="3" type="ORF">K444DRAFT_720033</name>
</gene>